<organism evidence="2 3">
    <name type="scientific">Rhizoctonia solani</name>
    <dbReference type="NCBI Taxonomy" id="456999"/>
    <lineage>
        <taxon>Eukaryota</taxon>
        <taxon>Fungi</taxon>
        <taxon>Dikarya</taxon>
        <taxon>Basidiomycota</taxon>
        <taxon>Agaricomycotina</taxon>
        <taxon>Agaricomycetes</taxon>
        <taxon>Cantharellales</taxon>
        <taxon>Ceratobasidiaceae</taxon>
        <taxon>Rhizoctonia</taxon>
    </lineage>
</organism>
<evidence type="ECO:0000313" key="2">
    <source>
        <dbReference type="EMBL" id="CAE6436072.1"/>
    </source>
</evidence>
<dbReference type="Proteomes" id="UP000663861">
    <property type="component" value="Unassembled WGS sequence"/>
</dbReference>
<accession>A0A8H2Y1S8</accession>
<sequence>MQAVNQPPAGMVMIPDENGVQQPWTIIPRPEIIPKNPNIRALMELGSDSDEEDDDEAAMAKKAIYRGIWSGIKVAMNSTVAGASVGKLLWKQVPTTQRNDVRAEVLENNPYLRRFEGGWIEELIMMTQLSNSRDTYRRKMKKATKAQLKPLNRLSKQTKKQSLKSHKDKASSSTHQSNKASNNVSNSGERSNNTAQPTATSNKKRSVANNEDREMEDTGESSGSDDGAWSQGVDTEIAASKSKQSKDAPSTSSSAAKKGKQPEVPPASTSGRRPRPVPRRAPSSDGDEDEDSTTRLFRRTTRAGKQETIDEAETEQETIDEAETEVTEKGNKSKGKTPVKNKKNTGGKKKAGK</sequence>
<feature type="compositionally biased region" description="Basic residues" evidence="1">
    <location>
        <begin position="156"/>
        <end position="167"/>
    </location>
</feature>
<feature type="compositionally biased region" description="Acidic residues" evidence="1">
    <location>
        <begin position="309"/>
        <end position="325"/>
    </location>
</feature>
<feature type="region of interest" description="Disordered" evidence="1">
    <location>
        <begin position="133"/>
        <end position="353"/>
    </location>
</feature>
<feature type="compositionally biased region" description="Basic residues" evidence="1">
    <location>
        <begin position="332"/>
        <end position="353"/>
    </location>
</feature>
<feature type="compositionally biased region" description="Polar residues" evidence="1">
    <location>
        <begin position="171"/>
        <end position="201"/>
    </location>
</feature>
<protein>
    <submittedName>
        <fullName evidence="2">Uncharacterized protein</fullName>
    </submittedName>
</protein>
<evidence type="ECO:0000256" key="1">
    <source>
        <dbReference type="SAM" id="MobiDB-lite"/>
    </source>
</evidence>
<evidence type="ECO:0000313" key="3">
    <source>
        <dbReference type="Proteomes" id="UP000663861"/>
    </source>
</evidence>
<gene>
    <name evidence="2" type="ORF">RDB_LOCUS32536</name>
</gene>
<comment type="caution">
    <text evidence="2">The sequence shown here is derived from an EMBL/GenBank/DDBJ whole genome shotgun (WGS) entry which is preliminary data.</text>
</comment>
<reference evidence="2" key="1">
    <citation type="submission" date="2021-01" db="EMBL/GenBank/DDBJ databases">
        <authorList>
            <person name="Kaushik A."/>
        </authorList>
    </citation>
    <scope>NUCLEOTIDE SEQUENCE</scope>
    <source>
        <strain evidence="2">AG4-RS23</strain>
    </source>
</reference>
<proteinExistence type="predicted"/>
<dbReference type="EMBL" id="CAJMWY010000498">
    <property type="protein sequence ID" value="CAE6436072.1"/>
    <property type="molecule type" value="Genomic_DNA"/>
</dbReference>
<name>A0A8H2Y1S8_9AGAM</name>
<dbReference type="AlphaFoldDB" id="A0A8H2Y1S8"/>